<gene>
    <name evidence="1" type="ORF">HPB49_002875</name>
</gene>
<comment type="caution">
    <text evidence="1">The sequence shown here is derived from an EMBL/GenBank/DDBJ whole genome shotgun (WGS) entry which is preliminary data.</text>
</comment>
<protein>
    <submittedName>
        <fullName evidence="1">Uncharacterized protein</fullName>
    </submittedName>
</protein>
<accession>A0ACB8DAK5</accession>
<name>A0ACB8DAK5_DERSI</name>
<reference evidence="1" key="1">
    <citation type="submission" date="2020-05" db="EMBL/GenBank/DDBJ databases">
        <title>Large-scale comparative analyses of tick genomes elucidate their genetic diversity and vector capacities.</title>
        <authorList>
            <person name="Jia N."/>
            <person name="Wang J."/>
            <person name="Shi W."/>
            <person name="Du L."/>
            <person name="Sun Y."/>
            <person name="Zhan W."/>
            <person name="Jiang J."/>
            <person name="Wang Q."/>
            <person name="Zhang B."/>
            <person name="Ji P."/>
            <person name="Sakyi L.B."/>
            <person name="Cui X."/>
            <person name="Yuan T."/>
            <person name="Jiang B."/>
            <person name="Yang W."/>
            <person name="Lam T.T.-Y."/>
            <person name="Chang Q."/>
            <person name="Ding S."/>
            <person name="Wang X."/>
            <person name="Zhu J."/>
            <person name="Ruan X."/>
            <person name="Zhao L."/>
            <person name="Wei J."/>
            <person name="Que T."/>
            <person name="Du C."/>
            <person name="Cheng J."/>
            <person name="Dai P."/>
            <person name="Han X."/>
            <person name="Huang E."/>
            <person name="Gao Y."/>
            <person name="Liu J."/>
            <person name="Shao H."/>
            <person name="Ye R."/>
            <person name="Li L."/>
            <person name="Wei W."/>
            <person name="Wang X."/>
            <person name="Wang C."/>
            <person name="Yang T."/>
            <person name="Huo Q."/>
            <person name="Li W."/>
            <person name="Guo W."/>
            <person name="Chen H."/>
            <person name="Zhou L."/>
            <person name="Ni X."/>
            <person name="Tian J."/>
            <person name="Zhou Y."/>
            <person name="Sheng Y."/>
            <person name="Liu T."/>
            <person name="Pan Y."/>
            <person name="Xia L."/>
            <person name="Li J."/>
            <person name="Zhao F."/>
            <person name="Cao W."/>
        </authorList>
    </citation>
    <scope>NUCLEOTIDE SEQUENCE</scope>
    <source>
        <strain evidence="1">Dsil-2018</strain>
    </source>
</reference>
<dbReference type="EMBL" id="CM023471">
    <property type="protein sequence ID" value="KAH7965025.1"/>
    <property type="molecule type" value="Genomic_DNA"/>
</dbReference>
<proteinExistence type="predicted"/>
<keyword evidence="2" id="KW-1185">Reference proteome</keyword>
<dbReference type="Proteomes" id="UP000821865">
    <property type="component" value="Chromosome 2"/>
</dbReference>
<sequence>MGCVRPQKRWGKKCFAPRYTTGYKSCTEKLSLFSVPKEEERLRVWRNDIPRKDCVLQSTDHLCDRHFEPHLVRNSWEAVYNGNDLLRTPRKASLSKDAVPTVFPDGSVGRKRKKQPKRPAERHDNTAPFNKHRKQSEEPTDPVLQCDVADEIEGEASASDMLSA</sequence>
<organism evidence="1 2">
    <name type="scientific">Dermacentor silvarum</name>
    <name type="common">Tick</name>
    <dbReference type="NCBI Taxonomy" id="543639"/>
    <lineage>
        <taxon>Eukaryota</taxon>
        <taxon>Metazoa</taxon>
        <taxon>Ecdysozoa</taxon>
        <taxon>Arthropoda</taxon>
        <taxon>Chelicerata</taxon>
        <taxon>Arachnida</taxon>
        <taxon>Acari</taxon>
        <taxon>Parasitiformes</taxon>
        <taxon>Ixodida</taxon>
        <taxon>Ixodoidea</taxon>
        <taxon>Ixodidae</taxon>
        <taxon>Rhipicephalinae</taxon>
        <taxon>Dermacentor</taxon>
    </lineage>
</organism>
<evidence type="ECO:0000313" key="2">
    <source>
        <dbReference type="Proteomes" id="UP000821865"/>
    </source>
</evidence>
<evidence type="ECO:0000313" key="1">
    <source>
        <dbReference type="EMBL" id="KAH7965025.1"/>
    </source>
</evidence>